<comment type="subcellular location">
    <subcellularLocation>
        <location evidence="1">Membrane</location>
        <topology evidence="1">Multi-pass membrane protein</topology>
    </subcellularLocation>
</comment>
<evidence type="ECO:0000256" key="1">
    <source>
        <dbReference type="ARBA" id="ARBA00004141"/>
    </source>
</evidence>
<feature type="domain" description="O-antigen ligase-related" evidence="6">
    <location>
        <begin position="180"/>
        <end position="310"/>
    </location>
</feature>
<dbReference type="InterPro" id="IPR051533">
    <property type="entry name" value="WaaL-like"/>
</dbReference>
<keyword evidence="7" id="KW-0436">Ligase</keyword>
<evidence type="ECO:0000256" key="4">
    <source>
        <dbReference type="ARBA" id="ARBA00023136"/>
    </source>
</evidence>
<dbReference type="GO" id="GO:0016874">
    <property type="term" value="F:ligase activity"/>
    <property type="evidence" value="ECO:0007669"/>
    <property type="project" value="UniProtKB-KW"/>
</dbReference>
<evidence type="ECO:0000256" key="2">
    <source>
        <dbReference type="ARBA" id="ARBA00022692"/>
    </source>
</evidence>
<comment type="caution">
    <text evidence="7">The sequence shown here is derived from an EMBL/GenBank/DDBJ whole genome shotgun (WGS) entry which is preliminary data.</text>
</comment>
<dbReference type="RefSeq" id="WP_175526926.1">
    <property type="nucleotide sequence ID" value="NZ_FOOA01000024.1"/>
</dbReference>
<gene>
    <name evidence="7" type="ORF">GGR05_004192</name>
</gene>
<dbReference type="InterPro" id="IPR007016">
    <property type="entry name" value="O-antigen_ligase-rel_domated"/>
</dbReference>
<reference evidence="7 8" key="1">
    <citation type="submission" date="2020-08" db="EMBL/GenBank/DDBJ databases">
        <title>Genomic Encyclopedia of Type Strains, Phase IV (KMG-IV): sequencing the most valuable type-strain genomes for metagenomic binning, comparative biology and taxonomic classification.</title>
        <authorList>
            <person name="Goeker M."/>
        </authorList>
    </citation>
    <scope>NUCLEOTIDE SEQUENCE [LARGE SCALE GENOMIC DNA]</scope>
    <source>
        <strain evidence="7 8">DSM 25024</strain>
    </source>
</reference>
<feature type="transmembrane region" description="Helical" evidence="5">
    <location>
        <begin position="212"/>
        <end position="233"/>
    </location>
</feature>
<protein>
    <submittedName>
        <fullName evidence="7">O-antigen ligase</fullName>
    </submittedName>
</protein>
<feature type="transmembrane region" description="Helical" evidence="5">
    <location>
        <begin position="104"/>
        <end position="126"/>
    </location>
</feature>
<dbReference type="AlphaFoldDB" id="A0A7W6C3Z1"/>
<keyword evidence="3 5" id="KW-1133">Transmembrane helix</keyword>
<feature type="transmembrane region" description="Helical" evidence="5">
    <location>
        <begin position="75"/>
        <end position="97"/>
    </location>
</feature>
<evidence type="ECO:0000313" key="7">
    <source>
        <dbReference type="EMBL" id="MBB3938022.1"/>
    </source>
</evidence>
<organism evidence="7 8">
    <name type="scientific">Aureimonas phyllosphaerae</name>
    <dbReference type="NCBI Taxonomy" id="1166078"/>
    <lineage>
        <taxon>Bacteria</taxon>
        <taxon>Pseudomonadati</taxon>
        <taxon>Pseudomonadota</taxon>
        <taxon>Alphaproteobacteria</taxon>
        <taxon>Hyphomicrobiales</taxon>
        <taxon>Aurantimonadaceae</taxon>
        <taxon>Aureimonas</taxon>
    </lineage>
</organism>
<sequence length="385" mass="42716">MITRWLFSMHLVIWVLNPRVLGLAGANQLHKSTLFAFGVAALLSRPKRPFAVFCVSMMVATTFVCALLSDFNHLSYSRYFLSLFSLVAVLIPLMVVFDRKDYRFIILNLAWAPVGCIALGMVYNVLGIHPVWYVDFLGVQRLQGSVIPAGVGSLGYVGTIAAMTASVFVDRRYLGLVGVNLIILVLSAARMPFAMAALVCLVMFYQFHTKRIITVSLASIALMLLAFVAYLILGERIAARFESESSSGRDLIWGALQAVLDMYPMFGIGLGHQTVVIPENVAERAATIAAHNEYLRLALEIGYVGAYAFFFFLIVIFLRLMYQASKYRTPAFVVMVASFFIYCFTDNVISSNTSVFVLVLAMAFAPQPRQSYAMMPKTTQLRTAS</sequence>
<feature type="transmembrane region" description="Helical" evidence="5">
    <location>
        <begin position="181"/>
        <end position="206"/>
    </location>
</feature>
<dbReference type="EMBL" id="JACIDO010000015">
    <property type="protein sequence ID" value="MBB3938022.1"/>
    <property type="molecule type" value="Genomic_DNA"/>
</dbReference>
<feature type="transmembrane region" description="Helical" evidence="5">
    <location>
        <begin position="301"/>
        <end position="320"/>
    </location>
</feature>
<accession>A0A7W6C3Z1</accession>
<evidence type="ECO:0000256" key="5">
    <source>
        <dbReference type="SAM" id="Phobius"/>
    </source>
</evidence>
<feature type="transmembrane region" description="Helical" evidence="5">
    <location>
        <begin position="332"/>
        <end position="365"/>
    </location>
</feature>
<evidence type="ECO:0000256" key="3">
    <source>
        <dbReference type="ARBA" id="ARBA00022989"/>
    </source>
</evidence>
<evidence type="ECO:0000259" key="6">
    <source>
        <dbReference type="Pfam" id="PF04932"/>
    </source>
</evidence>
<dbReference type="PANTHER" id="PTHR37422">
    <property type="entry name" value="TEICHURONIC ACID BIOSYNTHESIS PROTEIN TUAE"/>
    <property type="match status" value="1"/>
</dbReference>
<dbReference type="Pfam" id="PF04932">
    <property type="entry name" value="Wzy_C"/>
    <property type="match status" value="1"/>
</dbReference>
<dbReference type="PANTHER" id="PTHR37422:SF13">
    <property type="entry name" value="LIPOPOLYSACCHARIDE BIOSYNTHESIS PROTEIN PA4999-RELATED"/>
    <property type="match status" value="1"/>
</dbReference>
<evidence type="ECO:0000313" key="8">
    <source>
        <dbReference type="Proteomes" id="UP000531216"/>
    </source>
</evidence>
<feature type="transmembrane region" description="Helical" evidence="5">
    <location>
        <begin position="146"/>
        <end position="169"/>
    </location>
</feature>
<proteinExistence type="predicted"/>
<dbReference type="Proteomes" id="UP000531216">
    <property type="component" value="Unassembled WGS sequence"/>
</dbReference>
<keyword evidence="2 5" id="KW-0812">Transmembrane</keyword>
<keyword evidence="4 5" id="KW-0472">Membrane</keyword>
<keyword evidence="8" id="KW-1185">Reference proteome</keyword>
<name>A0A7W6C3Z1_9HYPH</name>
<dbReference type="GO" id="GO:0016020">
    <property type="term" value="C:membrane"/>
    <property type="evidence" value="ECO:0007669"/>
    <property type="project" value="UniProtKB-SubCell"/>
</dbReference>
<feature type="transmembrane region" description="Helical" evidence="5">
    <location>
        <begin position="50"/>
        <end position="69"/>
    </location>
</feature>